<dbReference type="SMART" id="SM00387">
    <property type="entry name" value="HATPase_c"/>
    <property type="match status" value="1"/>
</dbReference>
<dbReference type="PROSITE" id="PS50109">
    <property type="entry name" value="HIS_KIN"/>
    <property type="match status" value="1"/>
</dbReference>
<evidence type="ECO:0000313" key="10">
    <source>
        <dbReference type="EMBL" id="AWL06978.1"/>
    </source>
</evidence>
<dbReference type="EC" id="2.7.13.3" evidence="2"/>
<dbReference type="GO" id="GO:0005524">
    <property type="term" value="F:ATP binding"/>
    <property type="evidence" value="ECO:0007669"/>
    <property type="project" value="UniProtKB-KW"/>
</dbReference>
<dbReference type="GO" id="GO:0000156">
    <property type="term" value="F:phosphorelay response regulator activity"/>
    <property type="evidence" value="ECO:0007669"/>
    <property type="project" value="TreeGrafter"/>
</dbReference>
<comment type="catalytic activity">
    <reaction evidence="1">
        <text>ATP + protein L-histidine = ADP + protein N-phospho-L-histidine.</text>
        <dbReference type="EC" id="2.7.13.3"/>
    </reaction>
</comment>
<evidence type="ECO:0000256" key="2">
    <source>
        <dbReference type="ARBA" id="ARBA00012438"/>
    </source>
</evidence>
<organism evidence="10 11">
    <name type="scientific">Massilia oculi</name>
    <dbReference type="NCBI Taxonomy" id="945844"/>
    <lineage>
        <taxon>Bacteria</taxon>
        <taxon>Pseudomonadati</taxon>
        <taxon>Pseudomonadota</taxon>
        <taxon>Betaproteobacteria</taxon>
        <taxon>Burkholderiales</taxon>
        <taxon>Oxalobacteraceae</taxon>
        <taxon>Telluria group</taxon>
        <taxon>Massilia</taxon>
    </lineage>
</organism>
<dbReference type="Pfam" id="PF02518">
    <property type="entry name" value="HATPase_c"/>
    <property type="match status" value="1"/>
</dbReference>
<evidence type="ECO:0000256" key="5">
    <source>
        <dbReference type="ARBA" id="ARBA00022741"/>
    </source>
</evidence>
<dbReference type="GO" id="GO:0007234">
    <property type="term" value="P:osmosensory signaling via phosphorelay pathway"/>
    <property type="evidence" value="ECO:0007669"/>
    <property type="project" value="TreeGrafter"/>
</dbReference>
<keyword evidence="6 10" id="KW-0418">Kinase</keyword>
<keyword evidence="7" id="KW-0067">ATP-binding</keyword>
<keyword evidence="11" id="KW-1185">Reference proteome</keyword>
<dbReference type="SUPFAM" id="SSF47384">
    <property type="entry name" value="Homodimeric domain of signal transducing histidine kinase"/>
    <property type="match status" value="1"/>
</dbReference>
<dbReference type="SMART" id="SM00065">
    <property type="entry name" value="GAF"/>
    <property type="match status" value="1"/>
</dbReference>
<evidence type="ECO:0000313" key="11">
    <source>
        <dbReference type="Proteomes" id="UP000245820"/>
    </source>
</evidence>
<dbReference type="InterPro" id="IPR003594">
    <property type="entry name" value="HATPase_dom"/>
</dbReference>
<dbReference type="PRINTS" id="PR00344">
    <property type="entry name" value="BCTRLSENSOR"/>
</dbReference>
<keyword evidence="8" id="KW-0902">Two-component regulatory system</keyword>
<keyword evidence="3" id="KW-0597">Phosphoprotein</keyword>
<dbReference type="EMBL" id="CP029343">
    <property type="protein sequence ID" value="AWL06978.1"/>
    <property type="molecule type" value="Genomic_DNA"/>
</dbReference>
<proteinExistence type="predicted"/>
<dbReference type="InterPro" id="IPR005467">
    <property type="entry name" value="His_kinase_dom"/>
</dbReference>
<dbReference type="CDD" id="cd00075">
    <property type="entry name" value="HATPase"/>
    <property type="match status" value="1"/>
</dbReference>
<evidence type="ECO:0000256" key="1">
    <source>
        <dbReference type="ARBA" id="ARBA00000085"/>
    </source>
</evidence>
<dbReference type="SUPFAM" id="SSF55874">
    <property type="entry name" value="ATPase domain of HSP90 chaperone/DNA topoisomerase II/histidine kinase"/>
    <property type="match status" value="1"/>
</dbReference>
<dbReference type="Gene3D" id="1.10.287.130">
    <property type="match status" value="1"/>
</dbReference>
<dbReference type="GO" id="GO:0000155">
    <property type="term" value="F:phosphorelay sensor kinase activity"/>
    <property type="evidence" value="ECO:0007669"/>
    <property type="project" value="InterPro"/>
</dbReference>
<dbReference type="OrthoDB" id="8807260at2"/>
<evidence type="ECO:0000256" key="6">
    <source>
        <dbReference type="ARBA" id="ARBA00022777"/>
    </source>
</evidence>
<evidence type="ECO:0000256" key="7">
    <source>
        <dbReference type="ARBA" id="ARBA00022840"/>
    </source>
</evidence>
<dbReference type="PANTHER" id="PTHR42878">
    <property type="entry name" value="TWO-COMPONENT HISTIDINE KINASE"/>
    <property type="match status" value="1"/>
</dbReference>
<sequence>MSTEVVTSVRGIQAISAVPQILETVASLTGLGFVAIAHVTATSWTTCAVRDQLDFGLKVGDGLDVTTTLCDEVRSTAKTIVIDHVQESEQYRDHPTPRIYGFQSYFSVPIFRRDGSYFGTLCGLDPKPMRLSTPTTLSTLELFAQLVSAQLEAEHEHALAQTALLSERETAELREQFIAVLGHDLRTPLSALQYGVELLGSESTDPATLGILQRMRRGVGRMSVLVDDLVDFTRGRLGGGIALDVRDEHALELHFMQVIAELREVHPEAHIVELIQPGINLRCDPGRLSQMLSNLVKNAIVHGNPGTEVNVFVTCTEDRFFMSVANEGEPLPAHVVSQLFKPFWRSPSSKAQKGLGLGLYIASEIARSHGGTLDVSSQGGKVCFAFTMPVSPAVAVSAVA</sequence>
<dbReference type="InterPro" id="IPR003661">
    <property type="entry name" value="HisK_dim/P_dom"/>
</dbReference>
<dbReference type="RefSeq" id="WP_109347274.1">
    <property type="nucleotide sequence ID" value="NZ_CP029343.1"/>
</dbReference>
<dbReference type="GO" id="GO:0030295">
    <property type="term" value="F:protein kinase activator activity"/>
    <property type="evidence" value="ECO:0007669"/>
    <property type="project" value="TreeGrafter"/>
</dbReference>
<dbReference type="Gene3D" id="3.30.450.40">
    <property type="match status" value="1"/>
</dbReference>
<dbReference type="SMART" id="SM00388">
    <property type="entry name" value="HisKA"/>
    <property type="match status" value="1"/>
</dbReference>
<name>A0A2S2DNS7_9BURK</name>
<dbReference type="InterPro" id="IPR029016">
    <property type="entry name" value="GAF-like_dom_sf"/>
</dbReference>
<protein>
    <recommendedName>
        <fullName evidence="2">histidine kinase</fullName>
        <ecNumber evidence="2">2.7.13.3</ecNumber>
    </recommendedName>
</protein>
<dbReference type="InterPro" id="IPR036890">
    <property type="entry name" value="HATPase_C_sf"/>
</dbReference>
<evidence type="ECO:0000256" key="8">
    <source>
        <dbReference type="ARBA" id="ARBA00023012"/>
    </source>
</evidence>
<gene>
    <name evidence="10" type="ORF">DIR46_22800</name>
</gene>
<dbReference type="InterPro" id="IPR004358">
    <property type="entry name" value="Sig_transdc_His_kin-like_C"/>
</dbReference>
<evidence type="ECO:0000256" key="4">
    <source>
        <dbReference type="ARBA" id="ARBA00022679"/>
    </source>
</evidence>
<dbReference type="Pfam" id="PF00512">
    <property type="entry name" value="HisKA"/>
    <property type="match status" value="1"/>
</dbReference>
<dbReference type="SUPFAM" id="SSF55781">
    <property type="entry name" value="GAF domain-like"/>
    <property type="match status" value="1"/>
</dbReference>
<dbReference type="InterPro" id="IPR003018">
    <property type="entry name" value="GAF"/>
</dbReference>
<dbReference type="InterPro" id="IPR036097">
    <property type="entry name" value="HisK_dim/P_sf"/>
</dbReference>
<accession>A0A2S2DNS7</accession>
<dbReference type="Gene3D" id="3.30.565.10">
    <property type="entry name" value="Histidine kinase-like ATPase, C-terminal domain"/>
    <property type="match status" value="1"/>
</dbReference>
<dbReference type="KEGG" id="mtim:DIR46_22800"/>
<dbReference type="Pfam" id="PF01590">
    <property type="entry name" value="GAF"/>
    <property type="match status" value="1"/>
</dbReference>
<evidence type="ECO:0000256" key="3">
    <source>
        <dbReference type="ARBA" id="ARBA00022553"/>
    </source>
</evidence>
<dbReference type="CDD" id="cd00082">
    <property type="entry name" value="HisKA"/>
    <property type="match status" value="1"/>
</dbReference>
<feature type="domain" description="Histidine kinase" evidence="9">
    <location>
        <begin position="180"/>
        <end position="392"/>
    </location>
</feature>
<reference evidence="10 11" key="1">
    <citation type="submission" date="2018-05" db="EMBL/GenBank/DDBJ databases">
        <title>Complete genome sequence of Massilia oculi sp. nov. CCUG 43427T (=DSM 26321T), the type strain of M. oculi, and comparison with genome sequences of other Massilia strains.</title>
        <authorList>
            <person name="Zhu B."/>
        </authorList>
    </citation>
    <scope>NUCLEOTIDE SEQUENCE [LARGE SCALE GENOMIC DNA]</scope>
    <source>
        <strain evidence="10 11">CCUG 43427</strain>
    </source>
</reference>
<evidence type="ECO:0000259" key="9">
    <source>
        <dbReference type="PROSITE" id="PS50109"/>
    </source>
</evidence>
<keyword evidence="4" id="KW-0808">Transferase</keyword>
<dbReference type="Proteomes" id="UP000245820">
    <property type="component" value="Chromosome"/>
</dbReference>
<dbReference type="PANTHER" id="PTHR42878:SF7">
    <property type="entry name" value="SENSOR HISTIDINE KINASE GLRK"/>
    <property type="match status" value="1"/>
</dbReference>
<dbReference type="InterPro" id="IPR050351">
    <property type="entry name" value="BphY/WalK/GraS-like"/>
</dbReference>
<keyword evidence="5" id="KW-0547">Nucleotide-binding</keyword>
<dbReference type="AlphaFoldDB" id="A0A2S2DNS7"/>